<dbReference type="GO" id="GO:0016020">
    <property type="term" value="C:membrane"/>
    <property type="evidence" value="ECO:0007669"/>
    <property type="project" value="TreeGrafter"/>
</dbReference>
<keyword evidence="4" id="KW-1185">Reference proteome</keyword>
<dbReference type="InterPro" id="IPR000073">
    <property type="entry name" value="AB_hydrolase_1"/>
</dbReference>
<accession>M7TUD4</accession>
<gene>
    <name evidence="3" type="ORF">UCREL1_2670</name>
</gene>
<evidence type="ECO:0000313" key="4">
    <source>
        <dbReference type="Proteomes" id="UP000012174"/>
    </source>
</evidence>
<evidence type="ECO:0000259" key="2">
    <source>
        <dbReference type="Pfam" id="PF00561"/>
    </source>
</evidence>
<evidence type="ECO:0000256" key="1">
    <source>
        <dbReference type="SAM" id="SignalP"/>
    </source>
</evidence>
<feature type="chain" id="PRO_5004085957" evidence="1">
    <location>
        <begin position="23"/>
        <end position="368"/>
    </location>
</feature>
<dbReference type="eggNOG" id="KOG4178">
    <property type="taxonomic scope" value="Eukaryota"/>
</dbReference>
<dbReference type="PANTHER" id="PTHR43798:SF33">
    <property type="entry name" value="HYDROLASE, PUTATIVE (AFU_ORTHOLOGUE AFUA_2G14860)-RELATED"/>
    <property type="match status" value="1"/>
</dbReference>
<proteinExistence type="predicted"/>
<evidence type="ECO:0000313" key="3">
    <source>
        <dbReference type="EMBL" id="EMR70295.1"/>
    </source>
</evidence>
<dbReference type="InterPro" id="IPR029058">
    <property type="entry name" value="AB_hydrolase_fold"/>
</dbReference>
<dbReference type="GO" id="GO:0046464">
    <property type="term" value="P:acylglycerol catabolic process"/>
    <property type="evidence" value="ECO:0007669"/>
    <property type="project" value="TreeGrafter"/>
</dbReference>
<protein>
    <submittedName>
        <fullName evidence="3">Putative alpha beta hydrolase fold domain containing protein</fullName>
    </submittedName>
</protein>
<dbReference type="KEGG" id="ela:UCREL1_2670"/>
<keyword evidence="3" id="KW-0378">Hydrolase</keyword>
<dbReference type="GO" id="GO:0047372">
    <property type="term" value="F:monoacylglycerol lipase activity"/>
    <property type="evidence" value="ECO:0007669"/>
    <property type="project" value="TreeGrafter"/>
</dbReference>
<dbReference type="Pfam" id="PF00561">
    <property type="entry name" value="Abhydrolase_1"/>
    <property type="match status" value="1"/>
</dbReference>
<name>M7TUD4_EUTLA</name>
<dbReference type="PANTHER" id="PTHR43798">
    <property type="entry name" value="MONOACYLGLYCEROL LIPASE"/>
    <property type="match status" value="1"/>
</dbReference>
<dbReference type="PRINTS" id="PR00412">
    <property type="entry name" value="EPOXHYDRLASE"/>
</dbReference>
<dbReference type="HOGENOM" id="CLU_020336_2_0_1"/>
<dbReference type="InterPro" id="IPR050266">
    <property type="entry name" value="AB_hydrolase_sf"/>
</dbReference>
<feature type="signal peptide" evidence="1">
    <location>
        <begin position="1"/>
        <end position="22"/>
    </location>
</feature>
<reference evidence="4" key="1">
    <citation type="journal article" date="2013" name="Genome Announc.">
        <title>Draft genome sequence of the grapevine dieback fungus Eutypa lata UCR-EL1.</title>
        <authorList>
            <person name="Blanco-Ulate B."/>
            <person name="Rolshausen P.E."/>
            <person name="Cantu D."/>
        </authorList>
    </citation>
    <scope>NUCLEOTIDE SEQUENCE [LARGE SCALE GENOMIC DNA]</scope>
    <source>
        <strain evidence="4">UCR-EL1</strain>
    </source>
</reference>
<feature type="domain" description="AB hydrolase-1" evidence="2">
    <location>
        <begin position="98"/>
        <end position="209"/>
    </location>
</feature>
<dbReference type="OMA" id="HYQYSFQ"/>
<dbReference type="OrthoDB" id="10249433at2759"/>
<dbReference type="STRING" id="1287681.M7TUD4"/>
<dbReference type="InterPro" id="IPR000639">
    <property type="entry name" value="Epox_hydrolase-like"/>
</dbReference>
<dbReference type="AlphaFoldDB" id="M7TUD4"/>
<organism evidence="3 4">
    <name type="scientific">Eutypa lata (strain UCR-EL1)</name>
    <name type="common">Grapevine dieback disease fungus</name>
    <name type="synonym">Eutypa armeniacae</name>
    <dbReference type="NCBI Taxonomy" id="1287681"/>
    <lineage>
        <taxon>Eukaryota</taxon>
        <taxon>Fungi</taxon>
        <taxon>Dikarya</taxon>
        <taxon>Ascomycota</taxon>
        <taxon>Pezizomycotina</taxon>
        <taxon>Sordariomycetes</taxon>
        <taxon>Xylariomycetidae</taxon>
        <taxon>Xylariales</taxon>
        <taxon>Diatrypaceae</taxon>
        <taxon>Eutypa</taxon>
    </lineage>
</organism>
<dbReference type="EMBL" id="KB705889">
    <property type="protein sequence ID" value="EMR70295.1"/>
    <property type="molecule type" value="Genomic_DNA"/>
</dbReference>
<keyword evidence="1" id="KW-0732">Signal</keyword>
<dbReference type="Gene3D" id="3.40.50.1820">
    <property type="entry name" value="alpha/beta hydrolase"/>
    <property type="match status" value="1"/>
</dbReference>
<dbReference type="Proteomes" id="UP000012174">
    <property type="component" value="Unassembled WGS sequence"/>
</dbReference>
<dbReference type="SUPFAM" id="SSF53474">
    <property type="entry name" value="alpha/beta-Hydrolases"/>
    <property type="match status" value="1"/>
</dbReference>
<sequence length="368" mass="40234">MKEFQFLCAIITGLLAVTRTAARSNGTIIDAPQAGDLNGSNFTYPWPVKLYRFTSQLQQVEMAFMDVQPTASNSSASSYSGAEPESEPEPINNSKVAILLHGKNFCGATWEGTARRLAAVGYRVIVPDQIGFCKSAKPEGYQFSLQQLSANTHGLLGALGISGGGAVTVIGHSLGGMTSARYALMYPDEVEALVLVNPIGLEDWKALGVPYRDVDTLYASERASNYTTVRAYEQATYYPGEEWRDEFDVWARMLAGIYSGSRAEAFAFNQALTTDMALSQPVVYEFPLLQPRTLLLIGERDVTALGKQWSSPEVQARLGHYDVLGERAAAAIPNADLVEFPDLGHAPQIQAPDRFHEELLGWLEVNVR</sequence>
<dbReference type="PRINTS" id="PR00111">
    <property type="entry name" value="ABHYDROLASE"/>
</dbReference>